<keyword evidence="2" id="KW-1185">Reference proteome</keyword>
<evidence type="ECO:0000313" key="2">
    <source>
        <dbReference type="Proteomes" id="UP000595437"/>
    </source>
</evidence>
<accession>A0A7T8H357</accession>
<dbReference type="PANTHER" id="PTHR10762">
    <property type="entry name" value="DIPHTHAMIDE BIOSYNTHESIS PROTEIN"/>
    <property type="match status" value="1"/>
</dbReference>
<dbReference type="FunFam" id="3.40.50.11860:FF:000002">
    <property type="entry name" value="2-(3-amino-3-carboxypropyl)histidine synthase subunit 1"/>
    <property type="match status" value="1"/>
</dbReference>
<evidence type="ECO:0000313" key="1">
    <source>
        <dbReference type="EMBL" id="QQP42276.1"/>
    </source>
</evidence>
<dbReference type="GO" id="GO:0017183">
    <property type="term" value="P:protein histidyl modification to diphthamide"/>
    <property type="evidence" value="ECO:0007669"/>
    <property type="project" value="InterPro"/>
</dbReference>
<gene>
    <name evidence="1" type="ORF">FKW44_016887</name>
</gene>
<dbReference type="PANTHER" id="PTHR10762:SF1">
    <property type="entry name" value="2-(3-AMINO-3-CARBOXYPROPYL)HISTIDINE SYNTHASE SUBUNIT 1"/>
    <property type="match status" value="1"/>
</dbReference>
<dbReference type="Pfam" id="PF01866">
    <property type="entry name" value="Diphthamide_syn"/>
    <property type="match status" value="1"/>
</dbReference>
<protein>
    <submittedName>
        <fullName evidence="1">Diphthamide biosynthesis protein 1like</fullName>
    </submittedName>
</protein>
<dbReference type="SFLD" id="SFLDS00032">
    <property type="entry name" value="Radical_SAM_3-amino-3-carboxyp"/>
    <property type="match status" value="1"/>
</dbReference>
<dbReference type="InterPro" id="IPR042265">
    <property type="entry name" value="DPH1/DPH2_3"/>
</dbReference>
<dbReference type="EMBL" id="CP045900">
    <property type="protein sequence ID" value="QQP42276.1"/>
    <property type="molecule type" value="Genomic_DNA"/>
</dbReference>
<dbReference type="InterPro" id="IPR016435">
    <property type="entry name" value="DPH1/DPH2"/>
</dbReference>
<proteinExistence type="predicted"/>
<dbReference type="Gene3D" id="3.40.50.11860">
    <property type="entry name" value="Diphthamide synthesis DPH1/DPH2 domain 3"/>
    <property type="match status" value="1"/>
</dbReference>
<organism evidence="1 2">
    <name type="scientific">Caligus rogercresseyi</name>
    <name type="common">Sea louse</name>
    <dbReference type="NCBI Taxonomy" id="217165"/>
    <lineage>
        <taxon>Eukaryota</taxon>
        <taxon>Metazoa</taxon>
        <taxon>Ecdysozoa</taxon>
        <taxon>Arthropoda</taxon>
        <taxon>Crustacea</taxon>
        <taxon>Multicrustacea</taxon>
        <taxon>Hexanauplia</taxon>
        <taxon>Copepoda</taxon>
        <taxon>Siphonostomatoida</taxon>
        <taxon>Caligidae</taxon>
        <taxon>Caligus</taxon>
    </lineage>
</organism>
<reference evidence="1" key="1">
    <citation type="journal article" name="Sci. Data">
        <title>Chromosome-scale genome assembly of the sea louse Caligus rogercresseyi by SMRT sequencing and Hi-C analysis.</title>
        <authorList>
            <person name="Gallardo-Escarate C."/>
            <person name="Valenzuela-Munoz V."/>
            <person name="Nunez-Acuna G."/>
            <person name="Valenzuela-Miranda D."/>
            <person name="Goncalves A.T."/>
            <person name="Escobar-Sepulveda H."/>
            <person name="Liachko I."/>
            <person name="Nelson B."/>
            <person name="Roberts S."/>
            <person name="Warren W."/>
        </authorList>
    </citation>
    <scope>NUCLEOTIDE SEQUENCE</scope>
    <source>
        <tissue evidence="1">Whole tissue</tissue>
    </source>
</reference>
<sequence length="139" mass="15563">SMRSLRHSAIEEARSARTWGVILGTLGRQGNPRVLDYLVSRIKNSGRQVFVLLLSEIFPSKLALMSESIGAWVQIACPRLSIDWGSEFPRPLLNPYEASAALENSLWNPQEPYPMDFYAKDSLGPWTPNHDKGSCSRST</sequence>
<dbReference type="AlphaFoldDB" id="A0A7T8H357"/>
<feature type="non-terminal residue" evidence="1">
    <location>
        <position position="139"/>
    </location>
</feature>
<dbReference type="OrthoDB" id="1649088at2759"/>
<dbReference type="NCBIfam" id="TIGR00322">
    <property type="entry name" value="diphth2_R"/>
    <property type="match status" value="1"/>
</dbReference>
<name>A0A7T8H357_CALRO</name>
<dbReference type="Proteomes" id="UP000595437">
    <property type="component" value="Chromosome 11"/>
</dbReference>
<feature type="non-terminal residue" evidence="1">
    <location>
        <position position="1"/>
    </location>
</feature>
<dbReference type="GO" id="GO:0090560">
    <property type="term" value="F:2-(3-amino-3-carboxypropyl)histidine synthase activity"/>
    <property type="evidence" value="ECO:0007669"/>
    <property type="project" value="InterPro"/>
</dbReference>